<organism evidence="1 2">
    <name type="scientific">Sutcliffiella rhizosphaerae</name>
    <dbReference type="NCBI Taxonomy" id="2880967"/>
    <lineage>
        <taxon>Bacteria</taxon>
        <taxon>Bacillati</taxon>
        <taxon>Bacillota</taxon>
        <taxon>Bacilli</taxon>
        <taxon>Bacillales</taxon>
        <taxon>Bacillaceae</taxon>
        <taxon>Sutcliffiella</taxon>
    </lineage>
</organism>
<evidence type="ECO:0000313" key="1">
    <source>
        <dbReference type="EMBL" id="CAG9621303.1"/>
    </source>
</evidence>
<dbReference type="SUPFAM" id="SSF53474">
    <property type="entry name" value="alpha/beta-Hydrolases"/>
    <property type="match status" value="1"/>
</dbReference>
<name>A0ABN8ADQ8_9BACI</name>
<dbReference type="PANTHER" id="PTHR48098">
    <property type="entry name" value="ENTEROCHELIN ESTERASE-RELATED"/>
    <property type="match status" value="1"/>
</dbReference>
<accession>A0ABN8ADQ8</accession>
<dbReference type="PANTHER" id="PTHR48098:SF6">
    <property type="entry name" value="FERRI-BACILLIBACTIN ESTERASE BESA"/>
    <property type="match status" value="1"/>
</dbReference>
<proteinExistence type="predicted"/>
<dbReference type="Pfam" id="PF00756">
    <property type="entry name" value="Esterase"/>
    <property type="match status" value="1"/>
</dbReference>
<comment type="caution">
    <text evidence="1">The sequence shown here is derived from an EMBL/GenBank/DDBJ whole genome shotgun (WGS) entry which is preliminary data.</text>
</comment>
<dbReference type="InterPro" id="IPR000801">
    <property type="entry name" value="Esterase-like"/>
</dbReference>
<keyword evidence="2" id="KW-1185">Reference proteome</keyword>
<gene>
    <name evidence="1" type="primary">ybbA</name>
    <name evidence="1" type="ORF">BACCIP111883_02075</name>
</gene>
<dbReference type="Gene3D" id="3.40.50.1820">
    <property type="entry name" value="alpha/beta hydrolase"/>
    <property type="match status" value="1"/>
</dbReference>
<evidence type="ECO:0008006" key="3">
    <source>
        <dbReference type="Google" id="ProtNLM"/>
    </source>
</evidence>
<dbReference type="InterPro" id="IPR029058">
    <property type="entry name" value="AB_hydrolase_fold"/>
</dbReference>
<dbReference type="InterPro" id="IPR050583">
    <property type="entry name" value="Mycobacterial_A85_antigen"/>
</dbReference>
<reference evidence="1 2" key="1">
    <citation type="submission" date="2021-10" db="EMBL/GenBank/DDBJ databases">
        <authorList>
            <person name="Criscuolo A."/>
        </authorList>
    </citation>
    <scope>NUCLEOTIDE SEQUENCE [LARGE SCALE GENOMIC DNA]</scope>
    <source>
        <strain evidence="2">CIP 111883</strain>
    </source>
</reference>
<evidence type="ECO:0000313" key="2">
    <source>
        <dbReference type="Proteomes" id="UP000789833"/>
    </source>
</evidence>
<dbReference type="Proteomes" id="UP000789833">
    <property type="component" value="Unassembled WGS sequence"/>
</dbReference>
<dbReference type="RefSeq" id="WP_230501200.1">
    <property type="nucleotide sequence ID" value="NZ_CAKJTJ010000009.1"/>
</dbReference>
<dbReference type="EMBL" id="CAKJTJ010000009">
    <property type="protein sequence ID" value="CAG9621303.1"/>
    <property type="molecule type" value="Genomic_DNA"/>
</dbReference>
<protein>
    <recommendedName>
        <fullName evidence="3">Alpha/beta hydrolase</fullName>
    </recommendedName>
</protein>
<sequence>MIETHLVNLTELNRERMVKVLLPKGYEQSTKNYPILYMHDAQNLFRDEDAFFGASWGIEQCLKESELKLIVVGIDCNTVGTKRNDEYGPWISDKHVNKGLSMDTSIDLGGEGKLYIDFIVKELKPFIDSKYRTIQDDTAMAGSSAGGLISTYAMCKYPHIFKKVAALSNAYWFSQNDIEKFAERSDLSAIDRFYFDVGTREETATFGPDEYIHSNVSFEKIIKKKNIEYRFELVEDAVHNEKAWRERFPSILHYLYKN</sequence>